<dbReference type="AlphaFoldDB" id="A0A4R1BFC6"/>
<evidence type="ECO:0000313" key="2">
    <source>
        <dbReference type="Proteomes" id="UP000295244"/>
    </source>
</evidence>
<gene>
    <name evidence="1" type="ORF">E0L93_11400</name>
</gene>
<dbReference type="RefSeq" id="WP_132692018.1">
    <property type="nucleotide sequence ID" value="NZ_SKBU01000020.1"/>
</dbReference>
<evidence type="ECO:0000313" key="1">
    <source>
        <dbReference type="EMBL" id="TCJ15859.1"/>
    </source>
</evidence>
<reference evidence="1 2" key="1">
    <citation type="submission" date="2019-03" db="EMBL/GenBank/DDBJ databases">
        <title>Whole genome sequence of a novel Rubrobacter taiwanensis strain, isolated from Yellowstone National Park.</title>
        <authorList>
            <person name="Freed S."/>
            <person name="Ramaley R.F."/>
            <person name="Kyndt J.A."/>
        </authorList>
    </citation>
    <scope>NUCLEOTIDE SEQUENCE [LARGE SCALE GENOMIC DNA]</scope>
    <source>
        <strain evidence="1 2">Yellowstone</strain>
    </source>
</reference>
<dbReference type="EMBL" id="SKBU01000020">
    <property type="protein sequence ID" value="TCJ15859.1"/>
    <property type="molecule type" value="Genomic_DNA"/>
</dbReference>
<protein>
    <submittedName>
        <fullName evidence="1">Uncharacterized protein</fullName>
    </submittedName>
</protein>
<accession>A0A4R1BFC6</accession>
<keyword evidence="2" id="KW-1185">Reference proteome</keyword>
<proteinExistence type="predicted"/>
<comment type="caution">
    <text evidence="1">The sequence shown here is derived from an EMBL/GenBank/DDBJ whole genome shotgun (WGS) entry which is preliminary data.</text>
</comment>
<name>A0A4R1BFC6_9ACTN</name>
<dbReference type="OrthoDB" id="9920329at2"/>
<dbReference type="Proteomes" id="UP000295244">
    <property type="component" value="Unassembled WGS sequence"/>
</dbReference>
<organism evidence="1 2">
    <name type="scientific">Rubrobacter taiwanensis</name>
    <dbReference type="NCBI Taxonomy" id="185139"/>
    <lineage>
        <taxon>Bacteria</taxon>
        <taxon>Bacillati</taxon>
        <taxon>Actinomycetota</taxon>
        <taxon>Rubrobacteria</taxon>
        <taxon>Rubrobacterales</taxon>
        <taxon>Rubrobacteraceae</taxon>
        <taxon>Rubrobacter</taxon>
    </lineage>
</organism>
<sequence>MEPGDTESQARALLASRRILARMKLELVDRGEAAPGLFGEEDRELLRDDTQERLREDLRTFAEWHAALGTDPEAALLRMRRDLEGR</sequence>